<evidence type="ECO:0000313" key="3">
    <source>
        <dbReference type="Proteomes" id="UP000315724"/>
    </source>
</evidence>
<keyword evidence="1" id="KW-0175">Coiled coil</keyword>
<dbReference type="RefSeq" id="WP_145195791.1">
    <property type="nucleotide sequence ID" value="NZ_CP036267.1"/>
</dbReference>
<name>A0A517QI48_9PLAN</name>
<dbReference type="KEGG" id="tpol:Mal48_05440"/>
<gene>
    <name evidence="2" type="ORF">Mal48_05440</name>
</gene>
<dbReference type="EMBL" id="CP036267">
    <property type="protein sequence ID" value="QDT31311.1"/>
    <property type="molecule type" value="Genomic_DNA"/>
</dbReference>
<organism evidence="2 3">
    <name type="scientific">Thalassoglobus polymorphus</name>
    <dbReference type="NCBI Taxonomy" id="2527994"/>
    <lineage>
        <taxon>Bacteria</taxon>
        <taxon>Pseudomonadati</taxon>
        <taxon>Planctomycetota</taxon>
        <taxon>Planctomycetia</taxon>
        <taxon>Planctomycetales</taxon>
        <taxon>Planctomycetaceae</taxon>
        <taxon>Thalassoglobus</taxon>
    </lineage>
</organism>
<reference evidence="2 3" key="1">
    <citation type="submission" date="2019-02" db="EMBL/GenBank/DDBJ databases">
        <title>Deep-cultivation of Planctomycetes and their phenomic and genomic characterization uncovers novel biology.</title>
        <authorList>
            <person name="Wiegand S."/>
            <person name="Jogler M."/>
            <person name="Boedeker C."/>
            <person name="Pinto D."/>
            <person name="Vollmers J."/>
            <person name="Rivas-Marin E."/>
            <person name="Kohn T."/>
            <person name="Peeters S.H."/>
            <person name="Heuer A."/>
            <person name="Rast P."/>
            <person name="Oberbeckmann S."/>
            <person name="Bunk B."/>
            <person name="Jeske O."/>
            <person name="Meyerdierks A."/>
            <person name="Storesund J.E."/>
            <person name="Kallscheuer N."/>
            <person name="Luecker S."/>
            <person name="Lage O.M."/>
            <person name="Pohl T."/>
            <person name="Merkel B.J."/>
            <person name="Hornburger P."/>
            <person name="Mueller R.-W."/>
            <person name="Bruemmer F."/>
            <person name="Labrenz M."/>
            <person name="Spormann A.M."/>
            <person name="Op den Camp H."/>
            <person name="Overmann J."/>
            <person name="Amann R."/>
            <person name="Jetten M.S.M."/>
            <person name="Mascher T."/>
            <person name="Medema M.H."/>
            <person name="Devos D.P."/>
            <person name="Kaster A.-K."/>
            <person name="Ovreas L."/>
            <person name="Rohde M."/>
            <person name="Galperin M.Y."/>
            <person name="Jogler C."/>
        </authorList>
    </citation>
    <scope>NUCLEOTIDE SEQUENCE [LARGE SCALE GENOMIC DNA]</scope>
    <source>
        <strain evidence="2 3">Mal48</strain>
    </source>
</reference>
<sequence length="159" mass="17909">MKHIIATCLCLVSVNLGQADDSPQTYGLVKVPSSAYPDPTEQSETARLKTLRENIQAAEQLLTQKDYKTFLLKYADPFWLSRMSVEENATLEETVATLAQNDMQRIGPKILETISATEANAPTWRLGGRFAAFSAKRRTQIGETWVYYEGRWRILPPIG</sequence>
<keyword evidence="3" id="KW-1185">Reference proteome</keyword>
<evidence type="ECO:0000313" key="2">
    <source>
        <dbReference type="EMBL" id="QDT31311.1"/>
    </source>
</evidence>
<proteinExistence type="predicted"/>
<protein>
    <submittedName>
        <fullName evidence="2">Uncharacterized protein</fullName>
    </submittedName>
</protein>
<dbReference type="Proteomes" id="UP000315724">
    <property type="component" value="Chromosome"/>
</dbReference>
<evidence type="ECO:0000256" key="1">
    <source>
        <dbReference type="SAM" id="Coils"/>
    </source>
</evidence>
<feature type="coiled-coil region" evidence="1">
    <location>
        <begin position="41"/>
        <end position="68"/>
    </location>
</feature>
<accession>A0A517QI48</accession>
<dbReference type="AlphaFoldDB" id="A0A517QI48"/>